<dbReference type="RefSeq" id="WP_320203758.1">
    <property type="nucleotide sequence ID" value="NZ_CP192783.1"/>
</dbReference>
<evidence type="ECO:0000256" key="1">
    <source>
        <dbReference type="SAM" id="MobiDB-lite"/>
    </source>
</evidence>
<comment type="caution">
    <text evidence="4">The sequence shown here is derived from an EMBL/GenBank/DDBJ whole genome shotgun (WGS) entry which is preliminary data.</text>
</comment>
<dbReference type="InterPro" id="IPR000700">
    <property type="entry name" value="PAS-assoc_C"/>
</dbReference>
<dbReference type="SUPFAM" id="SSF55785">
    <property type="entry name" value="PYP-like sensor domain (PAS domain)"/>
    <property type="match status" value="1"/>
</dbReference>
<sequence length="337" mass="36694">MSANVKLASTLASEADMHSSPERATPFNMNEGVASPSEQFNHLQGLFEKSFKAARVGIWECSLPDETLTWTDTVFEFFDLPPQTPLTRADIVALYTPESREKLRAARNAAIQDGDGFTLDAQIITAKGNSRWIRITAIVERGEGRSIRIFGMKQDITAEKAMVDNIRRLTEIDTLTGLASRAKFESVLAAMCTGGTHVQYGLLLVDLDGFKAINDTLGHQMGDECLREAGSKLTKALPDAVVISRIGGDEFAVVHTCESAKRLQDLGKHVVDSLEWWWDPSSIKLKISASVGGTIIKKEAVPNDVFALADRALYSAKAGGKNSFELAIQDDFAVSAA</sequence>
<dbReference type="SMART" id="SM00267">
    <property type="entry name" value="GGDEF"/>
    <property type="match status" value="1"/>
</dbReference>
<dbReference type="Gene3D" id="3.30.70.270">
    <property type="match status" value="1"/>
</dbReference>
<name>A0AAW9FM65_9HYPH</name>
<proteinExistence type="predicted"/>
<dbReference type="InterPro" id="IPR052155">
    <property type="entry name" value="Biofilm_reg_signaling"/>
</dbReference>
<keyword evidence="4" id="KW-0548">Nucleotidyltransferase</keyword>
<dbReference type="Pfam" id="PF08447">
    <property type="entry name" value="PAS_3"/>
    <property type="match status" value="1"/>
</dbReference>
<dbReference type="EC" id="2.7.7.65" evidence="4"/>
<evidence type="ECO:0000259" key="2">
    <source>
        <dbReference type="PROSITE" id="PS50113"/>
    </source>
</evidence>
<dbReference type="InterPro" id="IPR029787">
    <property type="entry name" value="Nucleotide_cyclase"/>
</dbReference>
<dbReference type="PANTHER" id="PTHR44757">
    <property type="entry name" value="DIGUANYLATE CYCLASE DGCP"/>
    <property type="match status" value="1"/>
</dbReference>
<dbReference type="InterPro" id="IPR013655">
    <property type="entry name" value="PAS_fold_3"/>
</dbReference>
<dbReference type="InterPro" id="IPR043128">
    <property type="entry name" value="Rev_trsase/Diguanyl_cyclase"/>
</dbReference>
<dbReference type="AlphaFoldDB" id="A0AAW9FM65"/>
<accession>A0AAW9FM65</accession>
<dbReference type="InterPro" id="IPR000160">
    <property type="entry name" value="GGDEF_dom"/>
</dbReference>
<dbReference type="Pfam" id="PF00990">
    <property type="entry name" value="GGDEF"/>
    <property type="match status" value="1"/>
</dbReference>
<feature type="domain" description="PAC" evidence="2">
    <location>
        <begin position="117"/>
        <end position="168"/>
    </location>
</feature>
<protein>
    <submittedName>
        <fullName evidence="4">Diguanylate cyclase</fullName>
        <ecNumber evidence="4">2.7.7.65</ecNumber>
    </submittedName>
</protein>
<dbReference type="InterPro" id="IPR035965">
    <property type="entry name" value="PAS-like_dom_sf"/>
</dbReference>
<evidence type="ECO:0000259" key="3">
    <source>
        <dbReference type="PROSITE" id="PS50887"/>
    </source>
</evidence>
<dbReference type="PANTHER" id="PTHR44757:SF2">
    <property type="entry name" value="BIOFILM ARCHITECTURE MAINTENANCE PROTEIN MBAA"/>
    <property type="match status" value="1"/>
</dbReference>
<evidence type="ECO:0000313" key="4">
    <source>
        <dbReference type="EMBL" id="MDX8305667.1"/>
    </source>
</evidence>
<keyword evidence="4" id="KW-0808">Transferase</keyword>
<dbReference type="NCBIfam" id="TIGR00254">
    <property type="entry name" value="GGDEF"/>
    <property type="match status" value="1"/>
</dbReference>
<dbReference type="PROSITE" id="PS50113">
    <property type="entry name" value="PAC"/>
    <property type="match status" value="1"/>
</dbReference>
<gene>
    <name evidence="4" type="ORF">RMR22_25880</name>
</gene>
<reference evidence="4" key="1">
    <citation type="journal article" date="2023" name="Phytobiomes J">
        <title>Deciphering the key players within the bacterial microbiota associated with aerial crown gall tumors on rhododendron: Insights into the gallobiome.</title>
        <authorList>
            <person name="Kuzmanovic N."/>
            <person name="Nesme J."/>
            <person name="Wolf J."/>
            <person name="Neumann-Schaal M."/>
            <person name="Petersen J."/>
            <person name="Fernandez-Gnecco G."/>
            <person name="Sproeer C."/>
            <person name="Bunk B."/>
            <person name="Overmann J."/>
            <person name="Sorensen S.J."/>
            <person name="Idczak E."/>
            <person name="Smalla K."/>
        </authorList>
    </citation>
    <scope>NUCLEOTIDE SEQUENCE</scope>
    <source>
        <strain evidence="4">Rho-11.1</strain>
    </source>
</reference>
<dbReference type="PROSITE" id="PS50887">
    <property type="entry name" value="GGDEF"/>
    <property type="match status" value="1"/>
</dbReference>
<dbReference type="EMBL" id="JAVRAF010000025">
    <property type="protein sequence ID" value="MDX8305667.1"/>
    <property type="molecule type" value="Genomic_DNA"/>
</dbReference>
<dbReference type="CDD" id="cd01949">
    <property type="entry name" value="GGDEF"/>
    <property type="match status" value="1"/>
</dbReference>
<feature type="domain" description="GGDEF" evidence="3">
    <location>
        <begin position="198"/>
        <end position="329"/>
    </location>
</feature>
<feature type="region of interest" description="Disordered" evidence="1">
    <location>
        <begin position="1"/>
        <end position="33"/>
    </location>
</feature>
<organism evidence="4">
    <name type="scientific">Agrobacterium rosae</name>
    <dbReference type="NCBI Taxonomy" id="1972867"/>
    <lineage>
        <taxon>Bacteria</taxon>
        <taxon>Pseudomonadati</taxon>
        <taxon>Pseudomonadota</taxon>
        <taxon>Alphaproteobacteria</taxon>
        <taxon>Hyphomicrobiales</taxon>
        <taxon>Rhizobiaceae</taxon>
        <taxon>Rhizobium/Agrobacterium group</taxon>
        <taxon>Agrobacterium</taxon>
    </lineage>
</organism>
<dbReference type="GO" id="GO:0052621">
    <property type="term" value="F:diguanylate cyclase activity"/>
    <property type="evidence" value="ECO:0007669"/>
    <property type="project" value="UniProtKB-EC"/>
</dbReference>
<dbReference type="SUPFAM" id="SSF55073">
    <property type="entry name" value="Nucleotide cyclase"/>
    <property type="match status" value="1"/>
</dbReference>
<dbReference type="Gene3D" id="3.30.450.20">
    <property type="entry name" value="PAS domain"/>
    <property type="match status" value="1"/>
</dbReference>